<dbReference type="SMART" id="SM00093">
    <property type="entry name" value="SERPIN"/>
    <property type="match status" value="1"/>
</dbReference>
<dbReference type="Pfam" id="PF00079">
    <property type="entry name" value="Serpin"/>
    <property type="match status" value="1"/>
</dbReference>
<evidence type="ECO:0000256" key="4">
    <source>
        <dbReference type="RuleBase" id="RU000411"/>
    </source>
</evidence>
<dbReference type="OrthoDB" id="671595at2759"/>
<dbReference type="PANTHER" id="PTHR11461:SF211">
    <property type="entry name" value="GH10112P-RELATED"/>
    <property type="match status" value="1"/>
</dbReference>
<reference evidence="6 7" key="1">
    <citation type="journal article" date="2015" name="Nat. Commun.">
        <title>Lucilia cuprina genome unlocks parasitic fly biology to underpin future interventions.</title>
        <authorList>
            <person name="Anstead C.A."/>
            <person name="Korhonen P.K."/>
            <person name="Young N.D."/>
            <person name="Hall R.S."/>
            <person name="Jex A.R."/>
            <person name="Murali S.C."/>
            <person name="Hughes D.S."/>
            <person name="Lee S.F."/>
            <person name="Perry T."/>
            <person name="Stroehlein A.J."/>
            <person name="Ansell B.R."/>
            <person name="Breugelmans B."/>
            <person name="Hofmann A."/>
            <person name="Qu J."/>
            <person name="Dugan S."/>
            <person name="Lee S.L."/>
            <person name="Chao H."/>
            <person name="Dinh H."/>
            <person name="Han Y."/>
            <person name="Doddapaneni H.V."/>
            <person name="Worley K.C."/>
            <person name="Muzny D.M."/>
            <person name="Ioannidis P."/>
            <person name="Waterhouse R.M."/>
            <person name="Zdobnov E.M."/>
            <person name="James P.J."/>
            <person name="Bagnall N.H."/>
            <person name="Kotze A.C."/>
            <person name="Gibbs R.A."/>
            <person name="Richards S."/>
            <person name="Batterham P."/>
            <person name="Gasser R.B."/>
        </authorList>
    </citation>
    <scope>NUCLEOTIDE SEQUENCE [LARGE SCALE GENOMIC DNA]</scope>
    <source>
        <strain evidence="6 7">LS</strain>
        <tissue evidence="6">Full body</tissue>
    </source>
</reference>
<dbReference type="Proteomes" id="UP000037069">
    <property type="component" value="Unassembled WGS sequence"/>
</dbReference>
<keyword evidence="2" id="KW-0646">Protease inhibitor</keyword>
<comment type="caution">
    <text evidence="6">The sequence shown here is derived from an EMBL/GenBank/DDBJ whole genome shotgun (WGS) entry which is preliminary data.</text>
</comment>
<dbReference type="Gene3D" id="3.30.497.10">
    <property type="entry name" value="Antithrombin, subunit I, domain 2"/>
    <property type="match status" value="1"/>
</dbReference>
<name>A0A0L0CN35_LUCCU</name>
<feature type="domain" description="Serpin" evidence="5">
    <location>
        <begin position="66"/>
        <end position="475"/>
    </location>
</feature>
<dbReference type="PANTHER" id="PTHR11461">
    <property type="entry name" value="SERINE PROTEASE INHIBITOR, SERPIN"/>
    <property type="match status" value="1"/>
</dbReference>
<dbReference type="InterPro" id="IPR036186">
    <property type="entry name" value="Serpin_sf"/>
</dbReference>
<dbReference type="AlphaFoldDB" id="A0A0L0CN35"/>
<dbReference type="EMBL" id="JRES01000264">
    <property type="protein sequence ID" value="KNC32854.1"/>
    <property type="molecule type" value="Genomic_DNA"/>
</dbReference>
<comment type="similarity">
    <text evidence="1 4">Belongs to the serpin family.</text>
</comment>
<keyword evidence="7" id="KW-1185">Reference proteome</keyword>
<accession>A0A0L0CN35</accession>
<evidence type="ECO:0000259" key="5">
    <source>
        <dbReference type="SMART" id="SM00093"/>
    </source>
</evidence>
<proteinExistence type="inferred from homology"/>
<evidence type="ECO:0000256" key="1">
    <source>
        <dbReference type="ARBA" id="ARBA00009500"/>
    </source>
</evidence>
<sequence>MLKNENTFKAMSSKMTLIQVKISQILCISVFLLLVLPSPILSVSQPKTTNTMADSKFHKGLESFGIRLFSELVKNNQGKNIVFSPFSIQTCIAMARMGAEGKTAQEIDQGLALTVQNPEELANNYHAILELYENSPILKIANKIYVMENYEVQEKFNELLSKQFFSAVESVNFAKREEAANTINTWVENKTNNLIKDLISPQILGLDTRLVLVNAIHFKGEWLYQFPERATREMDFYLDETNTVKVQMMHINERFNYGEFPELDATALEMRYKNSDLSMLIILPNSRTGLADLEEKLKNVSLPDLTKRMFNTKVIVDMPKFKAEFEVELTEALKNLGMNRMFTDQAEFGKMLKSAEPLRVSKVIHKAFIEVNEKGTEAAAATGMVIRKKRALVDLSDIIEFNVEHPFVFKILQKTSSETSSEITTTSATNLVLFAVLRISPVSAVRRRRFTVNRRFVYVIKDNKNVSYFFGRYMK</sequence>
<evidence type="ECO:0000256" key="3">
    <source>
        <dbReference type="ARBA" id="ARBA00022900"/>
    </source>
</evidence>
<dbReference type="GO" id="GO:0004867">
    <property type="term" value="F:serine-type endopeptidase inhibitor activity"/>
    <property type="evidence" value="ECO:0007669"/>
    <property type="project" value="UniProtKB-KW"/>
</dbReference>
<evidence type="ECO:0000256" key="2">
    <source>
        <dbReference type="ARBA" id="ARBA00022690"/>
    </source>
</evidence>
<evidence type="ECO:0000313" key="6">
    <source>
        <dbReference type="EMBL" id="KNC32854.1"/>
    </source>
</evidence>
<dbReference type="OMA" id="CERHSYT"/>
<keyword evidence="3" id="KW-0722">Serine protease inhibitor</keyword>
<protein>
    <recommendedName>
        <fullName evidence="5">Serpin domain-containing protein</fullName>
    </recommendedName>
</protein>
<evidence type="ECO:0000313" key="7">
    <source>
        <dbReference type="Proteomes" id="UP000037069"/>
    </source>
</evidence>
<dbReference type="CDD" id="cd19601">
    <property type="entry name" value="serpin42Da-like"/>
    <property type="match status" value="1"/>
</dbReference>
<gene>
    <name evidence="6" type="ORF">FF38_01697</name>
</gene>
<dbReference type="InterPro" id="IPR023796">
    <property type="entry name" value="Serpin_dom"/>
</dbReference>
<dbReference type="SUPFAM" id="SSF56574">
    <property type="entry name" value="Serpins"/>
    <property type="match status" value="1"/>
</dbReference>
<dbReference type="InterPro" id="IPR042178">
    <property type="entry name" value="Serpin_sf_1"/>
</dbReference>
<dbReference type="InterPro" id="IPR042185">
    <property type="entry name" value="Serpin_sf_2"/>
</dbReference>
<dbReference type="GO" id="GO:0005615">
    <property type="term" value="C:extracellular space"/>
    <property type="evidence" value="ECO:0007669"/>
    <property type="project" value="InterPro"/>
</dbReference>
<dbReference type="InterPro" id="IPR000215">
    <property type="entry name" value="Serpin_fam"/>
</dbReference>
<dbReference type="Gene3D" id="2.30.39.10">
    <property type="entry name" value="Alpha-1-antitrypsin, domain 1"/>
    <property type="match status" value="1"/>
</dbReference>
<organism evidence="6 7">
    <name type="scientific">Lucilia cuprina</name>
    <name type="common">Green bottle fly</name>
    <name type="synonym">Australian sheep blowfly</name>
    <dbReference type="NCBI Taxonomy" id="7375"/>
    <lineage>
        <taxon>Eukaryota</taxon>
        <taxon>Metazoa</taxon>
        <taxon>Ecdysozoa</taxon>
        <taxon>Arthropoda</taxon>
        <taxon>Hexapoda</taxon>
        <taxon>Insecta</taxon>
        <taxon>Pterygota</taxon>
        <taxon>Neoptera</taxon>
        <taxon>Endopterygota</taxon>
        <taxon>Diptera</taxon>
        <taxon>Brachycera</taxon>
        <taxon>Muscomorpha</taxon>
        <taxon>Oestroidea</taxon>
        <taxon>Calliphoridae</taxon>
        <taxon>Luciliinae</taxon>
        <taxon>Lucilia</taxon>
    </lineage>
</organism>